<proteinExistence type="predicted"/>
<organism evidence="2 3">
    <name type="scientific">Phyllosticta citricarpa</name>
    <dbReference type="NCBI Taxonomy" id="55181"/>
    <lineage>
        <taxon>Eukaryota</taxon>
        <taxon>Fungi</taxon>
        <taxon>Dikarya</taxon>
        <taxon>Ascomycota</taxon>
        <taxon>Pezizomycotina</taxon>
        <taxon>Dothideomycetes</taxon>
        <taxon>Dothideomycetes incertae sedis</taxon>
        <taxon>Botryosphaeriales</taxon>
        <taxon>Phyllostictaceae</taxon>
        <taxon>Phyllosticta</taxon>
    </lineage>
</organism>
<comment type="caution">
    <text evidence="2">The sequence shown here is derived from an EMBL/GenBank/DDBJ whole genome shotgun (WGS) entry which is preliminary data.</text>
</comment>
<evidence type="ECO:0000313" key="2">
    <source>
        <dbReference type="EMBL" id="KAK7532677.1"/>
    </source>
</evidence>
<protein>
    <recommendedName>
        <fullName evidence="4">Secreted protein</fullName>
    </recommendedName>
</protein>
<sequence>MCAKPSCHLPFAYLLACLLAYLPVGTAALLEMTHQPQKPNFLYPVLHRLVCTVRPDPISSRSISLTQVHAQLSSLAYPCRSRLHGHARTRYDPIRYDPIPRI</sequence>
<name>A0ABR1LBP8_9PEZI</name>
<dbReference type="EMBL" id="JBBPDW010000049">
    <property type="protein sequence ID" value="KAK7532677.1"/>
    <property type="molecule type" value="Genomic_DNA"/>
</dbReference>
<evidence type="ECO:0008006" key="4">
    <source>
        <dbReference type="Google" id="ProtNLM"/>
    </source>
</evidence>
<keyword evidence="1" id="KW-0732">Signal</keyword>
<evidence type="ECO:0000256" key="1">
    <source>
        <dbReference type="SAM" id="SignalP"/>
    </source>
</evidence>
<feature type="chain" id="PRO_5045127866" description="Secreted protein" evidence="1">
    <location>
        <begin position="28"/>
        <end position="102"/>
    </location>
</feature>
<evidence type="ECO:0000313" key="3">
    <source>
        <dbReference type="Proteomes" id="UP001365128"/>
    </source>
</evidence>
<dbReference type="Proteomes" id="UP001365128">
    <property type="component" value="Unassembled WGS sequence"/>
</dbReference>
<reference evidence="2 3" key="1">
    <citation type="submission" date="2024-04" db="EMBL/GenBank/DDBJ databases">
        <title>Phyllosticta paracitricarpa is synonymous to the EU quarantine fungus P. citricarpa based on phylogenomic analyses.</title>
        <authorList>
            <consortium name="Lawrence Berkeley National Laboratory"/>
            <person name="Van Ingen-Buijs V.A."/>
            <person name="Van Westerhoven A.C."/>
            <person name="Haridas S."/>
            <person name="Skiadas P."/>
            <person name="Martin F."/>
            <person name="Groenewald J.Z."/>
            <person name="Crous P.W."/>
            <person name="Seidl M.F."/>
        </authorList>
    </citation>
    <scope>NUCLEOTIDE SEQUENCE [LARGE SCALE GENOMIC DNA]</scope>
    <source>
        <strain evidence="2 3">CBS 122670</strain>
    </source>
</reference>
<feature type="signal peptide" evidence="1">
    <location>
        <begin position="1"/>
        <end position="27"/>
    </location>
</feature>
<keyword evidence="3" id="KW-1185">Reference proteome</keyword>
<accession>A0ABR1LBP8</accession>
<gene>
    <name evidence="2" type="ORF">IWX46DRAFT_335830</name>
</gene>